<evidence type="ECO:0000256" key="2">
    <source>
        <dbReference type="ARBA" id="ARBA00022723"/>
    </source>
</evidence>
<keyword evidence="5" id="KW-0460">Magnesium</keyword>
<dbReference type="InterPro" id="IPR023214">
    <property type="entry name" value="HAD_sf"/>
</dbReference>
<comment type="caution">
    <text evidence="7">The sequence shown here is derived from an EMBL/GenBank/DDBJ whole genome shotgun (WGS) entry which is preliminary data.</text>
</comment>
<keyword evidence="3" id="KW-0547">Nucleotide-binding</keyword>
<dbReference type="Gene3D" id="3.40.50.1000">
    <property type="entry name" value="HAD superfamily/HAD-like"/>
    <property type="match status" value="1"/>
</dbReference>
<evidence type="ECO:0000256" key="6">
    <source>
        <dbReference type="ARBA" id="ARBA00022967"/>
    </source>
</evidence>
<evidence type="ECO:0000256" key="3">
    <source>
        <dbReference type="ARBA" id="ARBA00022741"/>
    </source>
</evidence>
<evidence type="ECO:0000256" key="4">
    <source>
        <dbReference type="ARBA" id="ARBA00022840"/>
    </source>
</evidence>
<proteinExistence type="predicted"/>
<dbReference type="Proteomes" id="UP001190700">
    <property type="component" value="Unassembled WGS sequence"/>
</dbReference>
<dbReference type="GO" id="GO:0140358">
    <property type="term" value="F:P-type transmembrane transporter activity"/>
    <property type="evidence" value="ECO:0007669"/>
    <property type="project" value="InterPro"/>
</dbReference>
<accession>A0AAE0LDN3</accession>
<keyword evidence="8" id="KW-1185">Reference proteome</keyword>
<keyword evidence="2" id="KW-0479">Metal-binding</keyword>
<evidence type="ECO:0000256" key="5">
    <source>
        <dbReference type="ARBA" id="ARBA00022842"/>
    </source>
</evidence>
<dbReference type="PANTHER" id="PTHR45630:SF11">
    <property type="entry name" value="CATION-TRANSPORTING P-TYPE ATPASE N-TERMINAL DOMAIN-CONTAINING PROTEIN"/>
    <property type="match status" value="1"/>
</dbReference>
<gene>
    <name evidence="7" type="ORF">CYMTET_10792</name>
</gene>
<keyword evidence="4" id="KW-0067">ATP-binding</keyword>
<dbReference type="PANTHER" id="PTHR45630">
    <property type="entry name" value="CATION-TRANSPORTING ATPASE-RELATED"/>
    <property type="match status" value="1"/>
</dbReference>
<evidence type="ECO:0000256" key="1">
    <source>
        <dbReference type="ARBA" id="ARBA00004141"/>
    </source>
</evidence>
<dbReference type="GO" id="GO:0019829">
    <property type="term" value="F:ATPase-coupled monoatomic cation transmembrane transporter activity"/>
    <property type="evidence" value="ECO:0007669"/>
    <property type="project" value="TreeGrafter"/>
</dbReference>
<comment type="subcellular location">
    <subcellularLocation>
        <location evidence="1">Membrane</location>
        <topology evidence="1">Multi-pass membrane protein</topology>
    </subcellularLocation>
</comment>
<dbReference type="GO" id="GO:0016020">
    <property type="term" value="C:membrane"/>
    <property type="evidence" value="ECO:0007669"/>
    <property type="project" value="UniProtKB-SubCell"/>
</dbReference>
<dbReference type="InterPro" id="IPR036412">
    <property type="entry name" value="HAD-like_sf"/>
</dbReference>
<name>A0AAE0LDN3_9CHLO</name>
<dbReference type="AlphaFoldDB" id="A0AAE0LDN3"/>
<organism evidence="7 8">
    <name type="scientific">Cymbomonas tetramitiformis</name>
    <dbReference type="NCBI Taxonomy" id="36881"/>
    <lineage>
        <taxon>Eukaryota</taxon>
        <taxon>Viridiplantae</taxon>
        <taxon>Chlorophyta</taxon>
        <taxon>Pyramimonadophyceae</taxon>
        <taxon>Pyramimonadales</taxon>
        <taxon>Pyramimonadaceae</taxon>
        <taxon>Cymbomonas</taxon>
    </lineage>
</organism>
<evidence type="ECO:0000313" key="8">
    <source>
        <dbReference type="Proteomes" id="UP001190700"/>
    </source>
</evidence>
<sequence>MTLPLLNGLGDNPCAVTVCSGHGAPTWLAEMSLPPLHNDLMVQVIKAFRRKGVVVGMCGDGSNDCGALRSAHAGLAMSNSAASIVAPFTATSKSLEAVCTLLLRSPRPPTGVIPSSPPPTVVIPLEAPFSFCQAPQQRCGVALSLAARAAGCPLPRREVLPEGTLYEGGWDVTLSGVPHTWGNSHLRDLQRMDTLAWVEVLSGEGVAATPACGAVRHKVPSGLRRASSWLTVLAGSAASLADTSAPFLPLGA</sequence>
<dbReference type="EMBL" id="LGRX02003850">
    <property type="protein sequence ID" value="KAK3281418.1"/>
    <property type="molecule type" value="Genomic_DNA"/>
</dbReference>
<dbReference type="PROSITE" id="PS01229">
    <property type="entry name" value="COF_2"/>
    <property type="match status" value="1"/>
</dbReference>
<evidence type="ECO:0000313" key="7">
    <source>
        <dbReference type="EMBL" id="KAK3281418.1"/>
    </source>
</evidence>
<keyword evidence="6" id="KW-1278">Translocase</keyword>
<dbReference type="GO" id="GO:0005524">
    <property type="term" value="F:ATP binding"/>
    <property type="evidence" value="ECO:0007669"/>
    <property type="project" value="UniProtKB-KW"/>
</dbReference>
<dbReference type="GO" id="GO:0046872">
    <property type="term" value="F:metal ion binding"/>
    <property type="evidence" value="ECO:0007669"/>
    <property type="project" value="UniProtKB-KW"/>
</dbReference>
<reference evidence="7 8" key="1">
    <citation type="journal article" date="2015" name="Genome Biol. Evol.">
        <title>Comparative Genomics of a Bacterivorous Green Alga Reveals Evolutionary Causalities and Consequences of Phago-Mixotrophic Mode of Nutrition.</title>
        <authorList>
            <person name="Burns J.A."/>
            <person name="Paasch A."/>
            <person name="Narechania A."/>
            <person name="Kim E."/>
        </authorList>
    </citation>
    <scope>NUCLEOTIDE SEQUENCE [LARGE SCALE GENOMIC DNA]</scope>
    <source>
        <strain evidence="7 8">PLY_AMNH</strain>
    </source>
</reference>
<dbReference type="InterPro" id="IPR006544">
    <property type="entry name" value="P-type_TPase_V"/>
</dbReference>
<protein>
    <submittedName>
        <fullName evidence="7">Uncharacterized protein</fullName>
    </submittedName>
</protein>
<dbReference type="SUPFAM" id="SSF56784">
    <property type="entry name" value="HAD-like"/>
    <property type="match status" value="1"/>
</dbReference>